<protein>
    <recommendedName>
        <fullName evidence="2">VWFC domain-containing protein</fullName>
    </recommendedName>
</protein>
<evidence type="ECO:0000259" key="2">
    <source>
        <dbReference type="PROSITE" id="PS50184"/>
    </source>
</evidence>
<feature type="region of interest" description="Disordered" evidence="1">
    <location>
        <begin position="282"/>
        <end position="303"/>
    </location>
</feature>
<evidence type="ECO:0000256" key="1">
    <source>
        <dbReference type="SAM" id="MobiDB-lite"/>
    </source>
</evidence>
<keyword evidence="4" id="KW-1185">Reference proteome</keyword>
<dbReference type="Proteomes" id="UP000005408">
    <property type="component" value="Unassembled WGS sequence"/>
</dbReference>
<dbReference type="PROSITE" id="PS50184">
    <property type="entry name" value="VWFC_2"/>
    <property type="match status" value="1"/>
</dbReference>
<dbReference type="InterPro" id="IPR001007">
    <property type="entry name" value="VWF_dom"/>
</dbReference>
<name>A0A8W8LIJ7_MAGGI</name>
<organism evidence="3 4">
    <name type="scientific">Magallana gigas</name>
    <name type="common">Pacific oyster</name>
    <name type="synonym">Crassostrea gigas</name>
    <dbReference type="NCBI Taxonomy" id="29159"/>
    <lineage>
        <taxon>Eukaryota</taxon>
        <taxon>Metazoa</taxon>
        <taxon>Spiralia</taxon>
        <taxon>Lophotrochozoa</taxon>
        <taxon>Mollusca</taxon>
        <taxon>Bivalvia</taxon>
        <taxon>Autobranchia</taxon>
        <taxon>Pteriomorphia</taxon>
        <taxon>Ostreida</taxon>
        <taxon>Ostreoidea</taxon>
        <taxon>Ostreidae</taxon>
        <taxon>Magallana</taxon>
    </lineage>
</organism>
<evidence type="ECO:0000313" key="3">
    <source>
        <dbReference type="EnsemblMetazoa" id="G28195.1:cds"/>
    </source>
</evidence>
<evidence type="ECO:0000313" key="4">
    <source>
        <dbReference type="Proteomes" id="UP000005408"/>
    </source>
</evidence>
<sequence length="574" mass="62356">MVNDFANPCCKKSDCTISAHPGVIQGTGTTTPNPALPQTLPPKQQKYCVYKNAQYLQGQTWEDGCSYKCRCDDSSHGIYTCNQRCPTVTSVTPGCTMKTDPRDSCCLVEVCPQPTPALDQTNPVPTIQPIPFTGKVNLPTPSSVPGQPAPSPKPVGFCVYKSVTYMQGQKWDDGCDYAYAQDTWIYLKTADFTRTLPTPVVTLWNVLSQHLPPTQLRPLLQDNPTPTPTHSRHTILHHSQLQSLDVLVSTKDNSISKDSSGMMDVTSPVSVRTVSLACTDATKGAQHSRLHPQSGGKATPSPTLRPIYTPQPTPFIPNPNYNGFTSGTVYTPRPTPAILIPGRPYPSGTPYPGGTYPPGTVPTVPPVTYTLYPGATYPVNYMPNPSMIPTFRPGQTYPTNMTPYPRGFSPVTTQVPYSPVVVYFTNAPLIPCGTYPPRQTPFVGGTYPTGTVPPRTYTPFVGGTYPPSQTFGPYFTQPTFRPYQTYPTDKTPYVGGTYPTGTVPPPTPFVGGTHPPGYTPRQTPPPKPQAPILVLGAPYPSRETPYPGRTFPTGTVRVQYTPFIGGTYPPSFTF</sequence>
<proteinExistence type="predicted"/>
<dbReference type="AlphaFoldDB" id="A0A8W8LIJ7"/>
<reference evidence="3" key="1">
    <citation type="submission" date="2022-08" db="UniProtKB">
        <authorList>
            <consortium name="EnsemblMetazoa"/>
        </authorList>
    </citation>
    <scope>IDENTIFICATION</scope>
    <source>
        <strain evidence="3">05x7-T-G4-1.051#20</strain>
    </source>
</reference>
<feature type="domain" description="VWFC" evidence="2">
    <location>
        <begin position="46"/>
        <end position="112"/>
    </location>
</feature>
<accession>A0A8W8LIJ7</accession>
<dbReference type="EnsemblMetazoa" id="G28195.1">
    <property type="protein sequence ID" value="G28195.1:cds"/>
    <property type="gene ID" value="G28195"/>
</dbReference>
<dbReference type="SMART" id="SM00214">
    <property type="entry name" value="VWC"/>
    <property type="match status" value="1"/>
</dbReference>